<gene>
    <name evidence="1" type="ORF">BCR23_13120</name>
</gene>
<protein>
    <submittedName>
        <fullName evidence="1">Uncharacterized protein</fullName>
    </submittedName>
</protein>
<comment type="caution">
    <text evidence="1">The sequence shown here is derived from an EMBL/GenBank/DDBJ whole genome shotgun (WGS) entry which is preliminary data.</text>
</comment>
<reference evidence="2" key="1">
    <citation type="submission" date="2016-09" db="EMBL/GenBank/DDBJ databases">
        <authorList>
            <person name="Gulvik C.A."/>
        </authorList>
    </citation>
    <scope>NUCLEOTIDE SEQUENCE [LARGE SCALE GENOMIC DNA]</scope>
    <source>
        <strain evidence="2">LMG 26306</strain>
    </source>
</reference>
<proteinExistence type="predicted"/>
<dbReference type="OrthoDB" id="2942324at2"/>
<dbReference type="AlphaFoldDB" id="A0A1E5H236"/>
<sequence length="154" mass="17707">MTEKTLAKKLAEETFALYHTGYFNKSWGNDGKLIVDELEQHFNEIIGENHQLTFEVGEYYVVSGSLIANVLDTHDSGCTVRIYDPSNSKFWDSPMFYESVWGQTRKPATAEQIATFKMAEIKNDIEIIIKNGDKDWIEIVEDIEGYLAEELQEK</sequence>
<name>A0A1E5H236_9ENTE</name>
<evidence type="ECO:0000313" key="1">
    <source>
        <dbReference type="EMBL" id="OEG18875.1"/>
    </source>
</evidence>
<dbReference type="EMBL" id="MIKB01000002">
    <property type="protein sequence ID" value="OEG18875.1"/>
    <property type="molecule type" value="Genomic_DNA"/>
</dbReference>
<keyword evidence="2" id="KW-1185">Reference proteome</keyword>
<organism evidence="1 2">
    <name type="scientific">Enterococcus quebecensis</name>
    <dbReference type="NCBI Taxonomy" id="903983"/>
    <lineage>
        <taxon>Bacteria</taxon>
        <taxon>Bacillati</taxon>
        <taxon>Bacillota</taxon>
        <taxon>Bacilli</taxon>
        <taxon>Lactobacillales</taxon>
        <taxon>Enterococcaceae</taxon>
        <taxon>Enterococcus</taxon>
    </lineage>
</organism>
<dbReference type="Proteomes" id="UP000094764">
    <property type="component" value="Unassembled WGS sequence"/>
</dbReference>
<accession>A0A1E5H236</accession>
<dbReference type="RefSeq" id="WP_069634062.1">
    <property type="nucleotide sequence ID" value="NZ_JXKZ01000023.1"/>
</dbReference>
<evidence type="ECO:0000313" key="2">
    <source>
        <dbReference type="Proteomes" id="UP000094764"/>
    </source>
</evidence>